<proteinExistence type="predicted"/>
<comment type="caution">
    <text evidence="2">The sequence shown here is derived from an EMBL/GenBank/DDBJ whole genome shotgun (WGS) entry which is preliminary data.</text>
</comment>
<evidence type="ECO:0000313" key="2">
    <source>
        <dbReference type="EMBL" id="EEF60609.1"/>
    </source>
</evidence>
<keyword evidence="3" id="KW-1185">Reference proteome</keyword>
<name>B9XHN1_PEDPL</name>
<gene>
    <name evidence="2" type="ORF">Cflav_PD6199</name>
</gene>
<evidence type="ECO:0000256" key="1">
    <source>
        <dbReference type="SAM" id="MobiDB-lite"/>
    </source>
</evidence>
<accession>B9XHN1</accession>
<dbReference type="Proteomes" id="UP000003688">
    <property type="component" value="Unassembled WGS sequence"/>
</dbReference>
<feature type="region of interest" description="Disordered" evidence="1">
    <location>
        <begin position="70"/>
        <end position="94"/>
    </location>
</feature>
<dbReference type="STRING" id="320771.Cflav_PD6199"/>
<dbReference type="EMBL" id="ABOX02000015">
    <property type="protein sequence ID" value="EEF60609.1"/>
    <property type="molecule type" value="Genomic_DNA"/>
</dbReference>
<evidence type="ECO:0000313" key="3">
    <source>
        <dbReference type="Proteomes" id="UP000003688"/>
    </source>
</evidence>
<feature type="compositionally biased region" description="Polar residues" evidence="1">
    <location>
        <begin position="82"/>
        <end position="94"/>
    </location>
</feature>
<reference evidence="2 3" key="1">
    <citation type="journal article" date="2011" name="J. Bacteriol.">
        <title>Genome sequence of 'Pedosphaera parvula' Ellin514, an aerobic Verrucomicrobial isolate from pasture soil.</title>
        <authorList>
            <person name="Kant R."/>
            <person name="van Passel M.W."/>
            <person name="Sangwan P."/>
            <person name="Palva A."/>
            <person name="Lucas S."/>
            <person name="Copeland A."/>
            <person name="Lapidus A."/>
            <person name="Glavina Del Rio T."/>
            <person name="Dalin E."/>
            <person name="Tice H."/>
            <person name="Bruce D."/>
            <person name="Goodwin L."/>
            <person name="Pitluck S."/>
            <person name="Chertkov O."/>
            <person name="Larimer F.W."/>
            <person name="Land M.L."/>
            <person name="Hauser L."/>
            <person name="Brettin T.S."/>
            <person name="Detter J.C."/>
            <person name="Han S."/>
            <person name="de Vos W.M."/>
            <person name="Janssen P.H."/>
            <person name="Smidt H."/>
        </authorList>
    </citation>
    <scope>NUCLEOTIDE SEQUENCE [LARGE SCALE GENOMIC DNA]</scope>
    <source>
        <strain evidence="2 3">Ellin514</strain>
    </source>
</reference>
<organism evidence="2 3">
    <name type="scientific">Pedosphaera parvula (strain Ellin514)</name>
    <dbReference type="NCBI Taxonomy" id="320771"/>
    <lineage>
        <taxon>Bacteria</taxon>
        <taxon>Pseudomonadati</taxon>
        <taxon>Verrucomicrobiota</taxon>
        <taxon>Pedosphaerae</taxon>
        <taxon>Pedosphaerales</taxon>
        <taxon>Pedosphaeraceae</taxon>
        <taxon>Pedosphaera</taxon>
    </lineage>
</organism>
<protein>
    <submittedName>
        <fullName evidence="2">Uncharacterized protein</fullName>
    </submittedName>
</protein>
<sequence length="94" mass="11272">MSKQKPSNRLAEDKRPHWWKTSPFFGPGADFWYDKFWKPRVLSAWAYELVRRLEDFPRLEIPELSPEDREMLRGMPPYPRLSHQTQIGTTKSHS</sequence>
<dbReference type="AlphaFoldDB" id="B9XHN1"/>